<dbReference type="EMBL" id="CP038254">
    <property type="protein sequence ID" value="QBR83553.1"/>
    <property type="molecule type" value="Genomic_DNA"/>
</dbReference>
<protein>
    <submittedName>
        <fullName evidence="2">Uncharacterized protein</fullName>
    </submittedName>
</protein>
<dbReference type="SUPFAM" id="SSF48403">
    <property type="entry name" value="Ankyrin repeat"/>
    <property type="match status" value="1"/>
</dbReference>
<accession>A0AAX1EEL7</accession>
<feature type="compositionally biased region" description="Polar residues" evidence="1">
    <location>
        <begin position="482"/>
        <end position="495"/>
    </location>
</feature>
<evidence type="ECO:0000313" key="2">
    <source>
        <dbReference type="EMBL" id="QBR83553.1"/>
    </source>
</evidence>
<dbReference type="RefSeq" id="WP_135059927.1">
    <property type="nucleotide sequence ID" value="NZ_CP038254.1"/>
</dbReference>
<organism evidence="2 3">
    <name type="scientific">Legionella israelensis</name>
    <dbReference type="NCBI Taxonomy" id="454"/>
    <lineage>
        <taxon>Bacteria</taxon>
        <taxon>Pseudomonadati</taxon>
        <taxon>Pseudomonadota</taxon>
        <taxon>Gammaproteobacteria</taxon>
        <taxon>Legionellales</taxon>
        <taxon>Legionellaceae</taxon>
        <taxon>Legionella</taxon>
    </lineage>
</organism>
<dbReference type="Gene3D" id="1.25.40.20">
    <property type="entry name" value="Ankyrin repeat-containing domain"/>
    <property type="match status" value="1"/>
</dbReference>
<dbReference type="AlphaFoldDB" id="A0AAX1EEL7"/>
<reference evidence="2 3" key="1">
    <citation type="submission" date="2019-03" db="EMBL/GenBank/DDBJ databases">
        <title>Diverse conjugative elements silence natural transformation in Legionella species.</title>
        <authorList>
            <person name="Durieux I."/>
            <person name="Ginevra C."/>
            <person name="Attaiech L."/>
            <person name="Picq K."/>
            <person name="Juan P.A."/>
            <person name="Jarraud S."/>
            <person name="Charpentier X."/>
        </authorList>
    </citation>
    <scope>NUCLEOTIDE SEQUENCE [LARGE SCALE GENOMIC DNA]</scope>
    <source>
        <strain evidence="2 3">HL-0427-4011</strain>
    </source>
</reference>
<dbReference type="InterPro" id="IPR036770">
    <property type="entry name" value="Ankyrin_rpt-contain_sf"/>
</dbReference>
<feature type="compositionally biased region" description="Polar residues" evidence="1">
    <location>
        <begin position="460"/>
        <end position="474"/>
    </location>
</feature>
<name>A0AAX1EEL7_9GAMM</name>
<proteinExistence type="predicted"/>
<evidence type="ECO:0000313" key="3">
    <source>
        <dbReference type="Proteomes" id="UP000295517"/>
    </source>
</evidence>
<feature type="region of interest" description="Disordered" evidence="1">
    <location>
        <begin position="413"/>
        <end position="502"/>
    </location>
</feature>
<sequence>MPFISFKYYLNLKEELQKQGVNWLHGGSSWPLINALKPHSVVKALVPTGKLRKDYRLHPMSGETEEGTFGYFGSRKNNVNQTHLSGMPAPAPNHKDRTGLWRCLGYATSHYKPTVEHLIKVLKTLEDSNSEGKILSLLKTLNLRIQQLKPQDLKLYSQKIKTILATKKNNFYNNAESDTQKESIQRRCLKWHRIVEKSLNNPLNPDYQIPESFVFPVVFCVKREDAVIVYPKGSFSEEMIVEGEVPLKDIACFATYTEHFHKLKALVEELGLPGVVIDIGNPVDNTEKTSFDSAIDDIYKGILTMPISGKPDVHKALNALEEAISQDPNNQDDNGLTKLHRIFGLYRDAKTEYIYKNSEKPEAFFERLLDCIEQLLKNGADLDLKDIDEEKPEDWLKKLQTDDPIFSLIKKYRQTNKNNNPEKSEKQPLPRPVLSAKEKSEIKVGIQRITNSYKNEKPNNNKSNQHSQRGNNRPSIFKPLSQDKNINKKNSTLSTYGRYRHR</sequence>
<evidence type="ECO:0000256" key="1">
    <source>
        <dbReference type="SAM" id="MobiDB-lite"/>
    </source>
</evidence>
<dbReference type="Proteomes" id="UP000295517">
    <property type="component" value="Chromosome"/>
</dbReference>
<gene>
    <name evidence="2" type="ORF">E3983_03775</name>
</gene>